<name>A0ABS1E415_9GAMM</name>
<proteinExistence type="predicted"/>
<evidence type="ECO:0000313" key="3">
    <source>
        <dbReference type="Proteomes" id="UP000738126"/>
    </source>
</evidence>
<dbReference type="InterPro" id="IPR006522">
    <property type="entry name" value="Phage_virion_morphogenesis"/>
</dbReference>
<feature type="region of interest" description="Disordered" evidence="1">
    <location>
        <begin position="37"/>
        <end position="66"/>
    </location>
</feature>
<keyword evidence="3" id="KW-1185">Reference proteome</keyword>
<dbReference type="RefSeq" id="WP_200256135.1">
    <property type="nucleotide sequence ID" value="NZ_NRSH01000007.1"/>
</dbReference>
<dbReference type="NCBIfam" id="TIGR01635">
    <property type="entry name" value="tail_comp_S"/>
    <property type="match status" value="1"/>
</dbReference>
<accession>A0ABS1E415</accession>
<organism evidence="2 3">
    <name type="scientific">Halorhodospira neutriphila</name>
    <dbReference type="NCBI Taxonomy" id="168379"/>
    <lineage>
        <taxon>Bacteria</taxon>
        <taxon>Pseudomonadati</taxon>
        <taxon>Pseudomonadota</taxon>
        <taxon>Gammaproteobacteria</taxon>
        <taxon>Chromatiales</taxon>
        <taxon>Ectothiorhodospiraceae</taxon>
        <taxon>Halorhodospira</taxon>
    </lineage>
</organism>
<evidence type="ECO:0000256" key="1">
    <source>
        <dbReference type="SAM" id="MobiDB-lite"/>
    </source>
</evidence>
<protein>
    <submittedName>
        <fullName evidence="2">Phage virion morphogenesis protein</fullName>
    </submittedName>
</protein>
<dbReference type="EMBL" id="NRSH01000007">
    <property type="protein sequence ID" value="MBK1725713.1"/>
    <property type="molecule type" value="Genomic_DNA"/>
</dbReference>
<dbReference type="Proteomes" id="UP000738126">
    <property type="component" value="Unassembled WGS sequence"/>
</dbReference>
<sequence>MATDDLQDLVEWADPFLEAMSASERRRLAQRIARGLRQRTRSRIADQENPDGSRYEPRVRQRGGGVRRRAMFRKLRQNKHLKTSADADAAAVGYRGRSARIARVHQYGLRSRVTPQGPWYEYPERKLLGLSREDREWLRDVLQDHLLGE</sequence>
<feature type="compositionally biased region" description="Basic and acidic residues" evidence="1">
    <location>
        <begin position="43"/>
        <end position="59"/>
    </location>
</feature>
<comment type="caution">
    <text evidence="2">The sequence shown here is derived from an EMBL/GenBank/DDBJ whole genome shotgun (WGS) entry which is preliminary data.</text>
</comment>
<dbReference type="Pfam" id="PF05069">
    <property type="entry name" value="Phage_tail_S"/>
    <property type="match status" value="1"/>
</dbReference>
<gene>
    <name evidence="2" type="ORF">CKO13_01485</name>
</gene>
<evidence type="ECO:0000313" key="2">
    <source>
        <dbReference type="EMBL" id="MBK1725713.1"/>
    </source>
</evidence>
<reference evidence="2 3" key="1">
    <citation type="journal article" date="2020" name="Microorganisms">
        <title>Osmotic Adaptation and Compatible Solute Biosynthesis of Phototrophic Bacteria as Revealed from Genome Analyses.</title>
        <authorList>
            <person name="Imhoff J.F."/>
            <person name="Rahn T."/>
            <person name="Kunzel S."/>
            <person name="Keller A."/>
            <person name="Neulinger S.C."/>
        </authorList>
    </citation>
    <scope>NUCLEOTIDE SEQUENCE [LARGE SCALE GENOMIC DNA]</scope>
    <source>
        <strain evidence="2 3">DSM 15116</strain>
    </source>
</reference>